<comment type="caution">
    <text evidence="3">The sequence shown here is derived from an EMBL/GenBank/DDBJ whole genome shotgun (WGS) entry which is preliminary data.</text>
</comment>
<name>A0ABU1FBE3_9RHOB</name>
<keyword evidence="4" id="KW-1185">Reference proteome</keyword>
<dbReference type="Pfam" id="PF03413">
    <property type="entry name" value="PepSY"/>
    <property type="match status" value="1"/>
</dbReference>
<keyword evidence="1" id="KW-0732">Signal</keyword>
<organism evidence="3 4">
    <name type="scientific">Ruixingdingia sedimenti</name>
    <dbReference type="NCBI Taxonomy" id="3073604"/>
    <lineage>
        <taxon>Bacteria</taxon>
        <taxon>Pseudomonadati</taxon>
        <taxon>Pseudomonadota</taxon>
        <taxon>Alphaproteobacteria</taxon>
        <taxon>Rhodobacterales</taxon>
        <taxon>Paracoccaceae</taxon>
        <taxon>Ruixingdingia</taxon>
    </lineage>
</organism>
<feature type="domain" description="PepSY" evidence="2">
    <location>
        <begin position="55"/>
        <end position="110"/>
    </location>
</feature>
<accession>A0ABU1FBE3</accession>
<dbReference type="EMBL" id="JAVKPH010000022">
    <property type="protein sequence ID" value="MDR5654186.1"/>
    <property type="molecule type" value="Genomic_DNA"/>
</dbReference>
<dbReference type="Proteomes" id="UP001247754">
    <property type="component" value="Unassembled WGS sequence"/>
</dbReference>
<dbReference type="RefSeq" id="WP_310458360.1">
    <property type="nucleotide sequence ID" value="NZ_JAVKPH010000022.1"/>
</dbReference>
<evidence type="ECO:0000313" key="3">
    <source>
        <dbReference type="EMBL" id="MDR5654186.1"/>
    </source>
</evidence>
<evidence type="ECO:0000256" key="1">
    <source>
        <dbReference type="SAM" id="SignalP"/>
    </source>
</evidence>
<feature type="signal peptide" evidence="1">
    <location>
        <begin position="1"/>
        <end position="24"/>
    </location>
</feature>
<gene>
    <name evidence="3" type="ORF">RGD00_16345</name>
</gene>
<protein>
    <submittedName>
        <fullName evidence="3">PepSY domain-containing protein</fullName>
    </submittedName>
</protein>
<proteinExistence type="predicted"/>
<evidence type="ECO:0000313" key="4">
    <source>
        <dbReference type="Proteomes" id="UP001247754"/>
    </source>
</evidence>
<sequence>MIRPARLLFCLACAAAALPGPAPAQDAPPPMPPVEFEDGLDAGFARAAVLRGEILPLDQVLKVLREHVAGELIEMQLEMEDGVLIYEFDLVSPEGRLFEVEIDAATGRLLQIEEDEDD</sequence>
<evidence type="ECO:0000259" key="2">
    <source>
        <dbReference type="Pfam" id="PF03413"/>
    </source>
</evidence>
<feature type="chain" id="PRO_5045999545" evidence="1">
    <location>
        <begin position="25"/>
        <end position="118"/>
    </location>
</feature>
<reference evidence="3 4" key="1">
    <citation type="submission" date="2023-09" db="EMBL/GenBank/DDBJ databases">
        <title>Xinfangfangia sedmenti sp. nov., isolated the sedment.</title>
        <authorList>
            <person name="Xu L."/>
        </authorList>
    </citation>
    <scope>NUCLEOTIDE SEQUENCE [LARGE SCALE GENOMIC DNA]</scope>
    <source>
        <strain evidence="3 4">LG-4</strain>
    </source>
</reference>
<dbReference type="InterPro" id="IPR025711">
    <property type="entry name" value="PepSY"/>
</dbReference>
<dbReference type="Gene3D" id="3.10.450.40">
    <property type="match status" value="1"/>
</dbReference>